<dbReference type="GO" id="GO:0003964">
    <property type="term" value="F:RNA-directed DNA polymerase activity"/>
    <property type="evidence" value="ECO:0007669"/>
    <property type="project" value="UniProtKB-KW"/>
</dbReference>
<dbReference type="Pfam" id="PF00098">
    <property type="entry name" value="zf-CCHC"/>
    <property type="match status" value="1"/>
</dbReference>
<keyword evidence="1" id="KW-0479">Metal-binding</keyword>
<dbReference type="Gene3D" id="4.10.60.10">
    <property type="entry name" value="Zinc finger, CCHC-type"/>
    <property type="match status" value="1"/>
</dbReference>
<evidence type="ECO:0000259" key="2">
    <source>
        <dbReference type="PROSITE" id="PS50158"/>
    </source>
</evidence>
<gene>
    <name evidence="3" type="ORF">Tci_896372</name>
</gene>
<feature type="non-terminal residue" evidence="3">
    <location>
        <position position="1"/>
    </location>
</feature>
<comment type="caution">
    <text evidence="3">The sequence shown here is derived from an EMBL/GenBank/DDBJ whole genome shotgun (WGS) entry which is preliminary data.</text>
</comment>
<sequence length="161" mass="18217">NDLAAYTHSFQELTMMCTKMVPKEVDRVEKFIGGLPDNIQWNVIVAKPIRLQDVVRISNNLMDQKLKGYDTKNIENKRRAYTSGNNEKKGYPEPLPYCNKCKLHHEGPCTVKCEKCNKVGHMDRDCKNAVDVPTTQRAPVVNQRVLTCFSVGGRDTTGMSV</sequence>
<keyword evidence="1" id="KW-0862">Zinc</keyword>
<dbReference type="InterPro" id="IPR001878">
    <property type="entry name" value="Znf_CCHC"/>
</dbReference>
<dbReference type="GO" id="GO:0008270">
    <property type="term" value="F:zinc ion binding"/>
    <property type="evidence" value="ECO:0007669"/>
    <property type="project" value="UniProtKB-KW"/>
</dbReference>
<keyword evidence="3" id="KW-0808">Transferase</keyword>
<feature type="non-terminal residue" evidence="3">
    <location>
        <position position="161"/>
    </location>
</feature>
<proteinExistence type="predicted"/>
<dbReference type="PROSITE" id="PS50158">
    <property type="entry name" value="ZF_CCHC"/>
    <property type="match status" value="1"/>
</dbReference>
<reference evidence="3" key="1">
    <citation type="journal article" date="2019" name="Sci. Rep.">
        <title>Draft genome of Tanacetum cinerariifolium, the natural source of mosquito coil.</title>
        <authorList>
            <person name="Yamashiro T."/>
            <person name="Shiraishi A."/>
            <person name="Satake H."/>
            <person name="Nakayama K."/>
        </authorList>
    </citation>
    <scope>NUCLEOTIDE SEQUENCE</scope>
</reference>
<evidence type="ECO:0000256" key="1">
    <source>
        <dbReference type="PROSITE-ProRule" id="PRU00047"/>
    </source>
</evidence>
<dbReference type="AlphaFoldDB" id="A0A699UQR3"/>
<dbReference type="EMBL" id="BKCJ011352231">
    <property type="protein sequence ID" value="GFD24403.1"/>
    <property type="molecule type" value="Genomic_DNA"/>
</dbReference>
<keyword evidence="3" id="KW-0695">RNA-directed DNA polymerase</keyword>
<accession>A0A699UQR3</accession>
<protein>
    <submittedName>
        <fullName evidence="3">Reverse transcriptase domain-containing protein</fullName>
    </submittedName>
</protein>
<dbReference type="GO" id="GO:0003676">
    <property type="term" value="F:nucleic acid binding"/>
    <property type="evidence" value="ECO:0007669"/>
    <property type="project" value="InterPro"/>
</dbReference>
<feature type="domain" description="CCHC-type" evidence="2">
    <location>
        <begin position="112"/>
        <end position="128"/>
    </location>
</feature>
<keyword evidence="1" id="KW-0863">Zinc-finger</keyword>
<name>A0A699UQR3_TANCI</name>
<organism evidence="3">
    <name type="scientific">Tanacetum cinerariifolium</name>
    <name type="common">Dalmatian daisy</name>
    <name type="synonym">Chrysanthemum cinerariifolium</name>
    <dbReference type="NCBI Taxonomy" id="118510"/>
    <lineage>
        <taxon>Eukaryota</taxon>
        <taxon>Viridiplantae</taxon>
        <taxon>Streptophyta</taxon>
        <taxon>Embryophyta</taxon>
        <taxon>Tracheophyta</taxon>
        <taxon>Spermatophyta</taxon>
        <taxon>Magnoliopsida</taxon>
        <taxon>eudicotyledons</taxon>
        <taxon>Gunneridae</taxon>
        <taxon>Pentapetalae</taxon>
        <taxon>asterids</taxon>
        <taxon>campanulids</taxon>
        <taxon>Asterales</taxon>
        <taxon>Asteraceae</taxon>
        <taxon>Asteroideae</taxon>
        <taxon>Anthemideae</taxon>
        <taxon>Anthemidinae</taxon>
        <taxon>Tanacetum</taxon>
    </lineage>
</organism>
<evidence type="ECO:0000313" key="3">
    <source>
        <dbReference type="EMBL" id="GFD24403.1"/>
    </source>
</evidence>
<keyword evidence="3" id="KW-0548">Nucleotidyltransferase</keyword>